<dbReference type="GeneID" id="185177"/>
<dbReference type="Proteomes" id="UP000001940">
    <property type="component" value="Chromosome X"/>
</dbReference>
<organism evidence="1 2">
    <name type="scientific">Caenorhabditis elegans</name>
    <dbReference type="NCBI Taxonomy" id="6239"/>
    <lineage>
        <taxon>Eukaryota</taxon>
        <taxon>Metazoa</taxon>
        <taxon>Ecdysozoa</taxon>
        <taxon>Nematoda</taxon>
        <taxon>Chromadorea</taxon>
        <taxon>Rhabditida</taxon>
        <taxon>Rhabditina</taxon>
        <taxon>Rhabditomorpha</taxon>
        <taxon>Rhabditoidea</taxon>
        <taxon>Rhabditidae</taxon>
        <taxon>Peloderinae</taxon>
        <taxon>Caenorhabditis</taxon>
    </lineage>
</organism>
<dbReference type="EMBL" id="BX284606">
    <property type="protein sequence ID" value="CAA93750.1"/>
    <property type="molecule type" value="Genomic_DNA"/>
</dbReference>
<dbReference type="RefSeq" id="NP_510470.1">
    <property type="nucleotide sequence ID" value="NM_078069.1"/>
</dbReference>
<dbReference type="HOGENOM" id="CLU_064808_0_0_1"/>
<keyword evidence="2" id="KW-1185">Reference proteome</keyword>
<dbReference type="PeptideAtlas" id="Q19944"/>
<dbReference type="AlphaFoldDB" id="Q19944"/>
<dbReference type="PhylomeDB" id="Q19944"/>
<proteinExistence type="predicted"/>
<dbReference type="Bgee" id="WBGene00009302">
    <property type="expression patterns" value="Expressed in adult organism and 2 other cell types or tissues"/>
</dbReference>
<evidence type="ECO:0000313" key="1">
    <source>
        <dbReference type="EMBL" id="CAA93750.1"/>
    </source>
</evidence>
<sequence length="285" mass="32434">MSIEQYFQHLACAPTSLNLIWFTVEMSELAKELPSKEAKTGLIKSIAHILHDEKFEKIRGDEAMLNLFEMLAKCSTKIGGAEVYKQAYGLDLFNYYKEFYFQWAHECGKIKSVSQFRTVFFLARSQLFYHLSPISIEKDFENIFQQYFGKLSMHHCLERTETLNKLFAGCSVEEFASAENVMSFGNSRELSGRSVDVRPNHRVLEVARGTMMSSSEISPNKSDSSVLLNKSPPTNSPIIKFGTYPKIHLQNVSSSMLNARRRQLTATVTTVDSQKGKPTFANETY</sequence>
<dbReference type="AGR" id="WB:WBGene00009302"/>
<dbReference type="STRING" id="6239.F31F6.3.1"/>
<dbReference type="SMR" id="Q19944"/>
<name>Q19944_CAEEL</name>
<protein>
    <submittedName>
        <fullName evidence="1">Uncharacterized protein</fullName>
    </submittedName>
</protein>
<dbReference type="PaxDb" id="6239-F31F6.3"/>
<evidence type="ECO:0000313" key="2">
    <source>
        <dbReference type="Proteomes" id="UP000001940"/>
    </source>
</evidence>
<dbReference type="InParanoid" id="Q19944"/>
<dbReference type="CTD" id="185177"/>
<gene>
    <name evidence="1" type="ORF">CELE_F31F6.3</name>
    <name evidence="1 3" type="ORF">F31F6.3</name>
</gene>
<dbReference type="WormBase" id="F31F6.3">
    <property type="protein sequence ID" value="CE05775"/>
    <property type="gene ID" value="WBGene00009302"/>
</dbReference>
<dbReference type="PIR" id="T21611">
    <property type="entry name" value="T21611"/>
</dbReference>
<accession>Q19944</accession>
<evidence type="ECO:0000313" key="3">
    <source>
        <dbReference type="WormBase" id="F31F6.3"/>
    </source>
</evidence>
<reference evidence="1 2" key="1">
    <citation type="journal article" date="1998" name="Science">
        <title>Genome sequence of the nematode C. elegans: a platform for investigating biology.</title>
        <authorList>
            <consortium name="The C. elegans sequencing consortium"/>
            <person name="Sulson J.E."/>
            <person name="Waterston R."/>
        </authorList>
    </citation>
    <scope>NUCLEOTIDE SEQUENCE [LARGE SCALE GENOMIC DNA]</scope>
    <source>
        <strain evidence="1 2">Bristol N2</strain>
    </source>
</reference>
<dbReference type="UCSC" id="F31F6.3">
    <property type="organism name" value="c. elegans"/>
</dbReference>
<dbReference type="KEGG" id="cel:CELE_F31F6.3"/>